<comment type="caution">
    <text evidence="2">The sequence shown here is derived from an EMBL/GenBank/DDBJ whole genome shotgun (WGS) entry which is preliminary data.</text>
</comment>
<protein>
    <submittedName>
        <fullName evidence="2">Uncharacterized protein</fullName>
    </submittedName>
</protein>
<evidence type="ECO:0000256" key="1">
    <source>
        <dbReference type="SAM" id="MobiDB-lite"/>
    </source>
</evidence>
<organism evidence="2 3">
    <name type="scientific">Fusarium oxysporum f. sp. radicis-cucumerinum</name>
    <dbReference type="NCBI Taxonomy" id="327505"/>
    <lineage>
        <taxon>Eukaryota</taxon>
        <taxon>Fungi</taxon>
        <taxon>Dikarya</taxon>
        <taxon>Ascomycota</taxon>
        <taxon>Pezizomycotina</taxon>
        <taxon>Sordariomycetes</taxon>
        <taxon>Hypocreomycetidae</taxon>
        <taxon>Hypocreales</taxon>
        <taxon>Nectriaceae</taxon>
        <taxon>Fusarium</taxon>
        <taxon>Fusarium oxysporum species complex</taxon>
    </lineage>
</organism>
<dbReference type="EMBL" id="MABQ02000004">
    <property type="protein sequence ID" value="PCD38674.1"/>
    <property type="molecule type" value="Genomic_DNA"/>
</dbReference>
<feature type="region of interest" description="Disordered" evidence="1">
    <location>
        <begin position="44"/>
        <end position="76"/>
    </location>
</feature>
<name>A0A2H3HIX4_FUSOX</name>
<reference evidence="2 3" key="1">
    <citation type="journal article" date="2016" name="Environ. Microbiol.">
        <title>Effector profiles distinguish formae speciales of Fusarium oxysporum.</title>
        <authorList>
            <person name="van Dam P."/>
            <person name="Fokkens L."/>
            <person name="Schmidt S.M."/>
            <person name="Linmans J.H."/>
            <person name="Kistler H.C."/>
            <person name="Ma L.J."/>
            <person name="Rep M."/>
        </authorList>
    </citation>
    <scope>NUCLEOTIDE SEQUENCE [LARGE SCALE GENOMIC DNA]</scope>
    <source>
        <strain evidence="2 3">Forc016</strain>
    </source>
</reference>
<accession>A0A2H3HIX4</accession>
<proteinExistence type="predicted"/>
<dbReference type="Proteomes" id="UP000219602">
    <property type="component" value="Chromosome 5"/>
</dbReference>
<evidence type="ECO:0000313" key="2">
    <source>
        <dbReference type="EMBL" id="PCD38674.1"/>
    </source>
</evidence>
<reference evidence="2 3" key="2">
    <citation type="journal article" date="2017" name="Sci. Rep.">
        <title>A mobile pathogenicity chromosome in Fusarium oxysporum for infection of multiple cucurbit species.</title>
        <authorList>
            <person name="van Dam P."/>
            <person name="Fokkens L."/>
            <person name="Ayukawa Y."/>
            <person name="van der Gragt M."/>
            <person name="Ter Horst A."/>
            <person name="Brankovics B."/>
            <person name="Houterman P.M."/>
            <person name="Arie T."/>
            <person name="Rep M."/>
        </authorList>
    </citation>
    <scope>NUCLEOTIDE SEQUENCE [LARGE SCALE GENOMIC DNA]</scope>
    <source>
        <strain evidence="2 3">Forc016</strain>
    </source>
</reference>
<dbReference type="AlphaFoldDB" id="A0A2H3HIX4"/>
<evidence type="ECO:0000313" key="3">
    <source>
        <dbReference type="Proteomes" id="UP000219602"/>
    </source>
</evidence>
<sequence>MDQGFSASPHLSFAETQAFVDSWNQTMNPAPLPVQNQLYLRPLPEQHHGYNTPPLSDPGASSLPMGPPGGAGNPQSCTLNLVVRAEHMENNSQSSETNSQIAGRLDRLGRELETFSGIVSDLKTSLIHLEDKMESQRTAHEEEVRTSIEKIKKGMDKFFTCFANQLESEMIDTEERSGCKAEVAIM</sequence>
<gene>
    <name evidence="2" type="ORF">AU210_007141</name>
</gene>